<reference evidence="1" key="1">
    <citation type="journal article" date="2023" name="G3 (Bethesda)">
        <title>A reference genome for the long-term kleptoplast-retaining sea slug Elysia crispata morphotype clarki.</title>
        <authorList>
            <person name="Eastman K.E."/>
            <person name="Pendleton A.L."/>
            <person name="Shaikh M.A."/>
            <person name="Suttiyut T."/>
            <person name="Ogas R."/>
            <person name="Tomko P."/>
            <person name="Gavelis G."/>
            <person name="Widhalm J.R."/>
            <person name="Wisecaver J.H."/>
        </authorList>
    </citation>
    <scope>NUCLEOTIDE SEQUENCE</scope>
    <source>
        <strain evidence="1">ECLA1</strain>
    </source>
</reference>
<dbReference type="AlphaFoldDB" id="A0AAE0YK34"/>
<evidence type="ECO:0000313" key="2">
    <source>
        <dbReference type="Proteomes" id="UP001283361"/>
    </source>
</evidence>
<organism evidence="1 2">
    <name type="scientific">Elysia crispata</name>
    <name type="common">lettuce slug</name>
    <dbReference type="NCBI Taxonomy" id="231223"/>
    <lineage>
        <taxon>Eukaryota</taxon>
        <taxon>Metazoa</taxon>
        <taxon>Spiralia</taxon>
        <taxon>Lophotrochozoa</taxon>
        <taxon>Mollusca</taxon>
        <taxon>Gastropoda</taxon>
        <taxon>Heterobranchia</taxon>
        <taxon>Euthyneura</taxon>
        <taxon>Panpulmonata</taxon>
        <taxon>Sacoglossa</taxon>
        <taxon>Placobranchoidea</taxon>
        <taxon>Plakobranchidae</taxon>
        <taxon>Elysia</taxon>
    </lineage>
</organism>
<protein>
    <submittedName>
        <fullName evidence="1">Uncharacterized protein</fullName>
    </submittedName>
</protein>
<sequence length="79" mass="8494">MVTSQSMANARAPCGITLTVQTLVLQQPQEAALASISSTSGLSLRVARRSAIRATLKLCWTACNSFFDLTIVVQVLIRN</sequence>
<evidence type="ECO:0000313" key="1">
    <source>
        <dbReference type="EMBL" id="KAK3748653.1"/>
    </source>
</evidence>
<gene>
    <name evidence="1" type="ORF">RRG08_000885</name>
</gene>
<comment type="caution">
    <text evidence="1">The sequence shown here is derived from an EMBL/GenBank/DDBJ whole genome shotgun (WGS) entry which is preliminary data.</text>
</comment>
<dbReference type="EMBL" id="JAWDGP010006002">
    <property type="protein sequence ID" value="KAK3748653.1"/>
    <property type="molecule type" value="Genomic_DNA"/>
</dbReference>
<name>A0AAE0YK34_9GAST</name>
<dbReference type="Proteomes" id="UP001283361">
    <property type="component" value="Unassembled WGS sequence"/>
</dbReference>
<keyword evidence="2" id="KW-1185">Reference proteome</keyword>
<accession>A0AAE0YK34</accession>
<proteinExistence type="predicted"/>